<gene>
    <name evidence="1" type="ORF">PAN31108_02448</name>
</gene>
<dbReference type="EMBL" id="CABPSB010000007">
    <property type="protein sequence ID" value="VVE07477.1"/>
    <property type="molecule type" value="Genomic_DNA"/>
</dbReference>
<reference evidence="1 2" key="1">
    <citation type="submission" date="2019-08" db="EMBL/GenBank/DDBJ databases">
        <authorList>
            <person name="Peeters C."/>
        </authorList>
    </citation>
    <scope>NUCLEOTIDE SEQUENCE [LARGE SCALE GENOMIC DNA]</scope>
    <source>
        <strain evidence="1 2">LMG 31108</strain>
    </source>
</reference>
<evidence type="ECO:0000313" key="2">
    <source>
        <dbReference type="Proteomes" id="UP000406256"/>
    </source>
</evidence>
<organism evidence="1 2">
    <name type="scientific">Pandoraea anhela</name>
    <dbReference type="NCBI Taxonomy" id="2508295"/>
    <lineage>
        <taxon>Bacteria</taxon>
        <taxon>Pseudomonadati</taxon>
        <taxon>Pseudomonadota</taxon>
        <taxon>Betaproteobacteria</taxon>
        <taxon>Burkholderiales</taxon>
        <taxon>Burkholderiaceae</taxon>
        <taxon>Pandoraea</taxon>
    </lineage>
</organism>
<keyword evidence="2" id="KW-1185">Reference proteome</keyword>
<dbReference type="Proteomes" id="UP000406256">
    <property type="component" value="Unassembled WGS sequence"/>
</dbReference>
<dbReference type="AlphaFoldDB" id="A0A5E4V5E5"/>
<sequence length="62" mass="6932">MTLRSGNPQALLLPSQCLHHYHVDPHADAALSHDMAARSGVTTRVGRWLRSLVKRYGQARRA</sequence>
<proteinExistence type="predicted"/>
<accession>A0A5E4V5E5</accession>
<evidence type="ECO:0000313" key="1">
    <source>
        <dbReference type="EMBL" id="VVE07477.1"/>
    </source>
</evidence>
<protein>
    <submittedName>
        <fullName evidence="1">Uncharacterized protein</fullName>
    </submittedName>
</protein>
<name>A0A5E4V5E5_9BURK</name>